<keyword evidence="7" id="KW-1133">Transmembrane helix</keyword>
<keyword evidence="9" id="KW-0472">Membrane</keyword>
<dbReference type="GO" id="GO:0030311">
    <property type="term" value="P:poly-N-acetyllactosamine biosynthetic process"/>
    <property type="evidence" value="ECO:0007669"/>
    <property type="project" value="TreeGrafter"/>
</dbReference>
<evidence type="ECO:0000256" key="8">
    <source>
        <dbReference type="ARBA" id="ARBA00023034"/>
    </source>
</evidence>
<dbReference type="Gene3D" id="3.90.550.50">
    <property type="match status" value="1"/>
</dbReference>
<keyword evidence="5" id="KW-0812">Transmembrane</keyword>
<keyword evidence="10" id="KW-0325">Glycoprotein</keyword>
<dbReference type="GO" id="GO:0008499">
    <property type="term" value="F:N-acetyl-beta-D-glucosaminide beta-(1,3)-galactosyltransferase activity"/>
    <property type="evidence" value="ECO:0007669"/>
    <property type="project" value="UniProtKB-ARBA"/>
</dbReference>
<protein>
    <recommendedName>
        <fullName evidence="12">Hexosyltransferase</fullName>
        <ecNumber evidence="12">2.4.1.-</ecNumber>
    </recommendedName>
</protein>
<dbReference type="FunFam" id="3.90.550.50:FF:000009">
    <property type="entry name" value="Hexosyltransferase"/>
    <property type="match status" value="1"/>
</dbReference>
<dbReference type="GO" id="GO:0000139">
    <property type="term" value="C:Golgi membrane"/>
    <property type="evidence" value="ECO:0007669"/>
    <property type="project" value="UniProtKB-SubCell"/>
</dbReference>
<dbReference type="PANTHER" id="PTHR11214">
    <property type="entry name" value="BETA-1,3-N-ACETYLGLUCOSAMINYLTRANSFERASE"/>
    <property type="match status" value="1"/>
</dbReference>
<dbReference type="AlphaFoldDB" id="A0A8C9FGJ9"/>
<keyword evidence="8 12" id="KW-0333">Golgi apparatus</keyword>
<evidence type="ECO:0000256" key="1">
    <source>
        <dbReference type="ARBA" id="ARBA00004323"/>
    </source>
</evidence>
<evidence type="ECO:0000256" key="9">
    <source>
        <dbReference type="ARBA" id="ARBA00023136"/>
    </source>
</evidence>
<evidence type="ECO:0000256" key="4">
    <source>
        <dbReference type="ARBA" id="ARBA00022679"/>
    </source>
</evidence>
<reference evidence="13" key="1">
    <citation type="submission" date="2025-08" db="UniProtKB">
        <authorList>
            <consortium name="Ensembl"/>
        </authorList>
    </citation>
    <scope>IDENTIFICATION</scope>
</reference>
<keyword evidence="4" id="KW-0808">Transferase</keyword>
<evidence type="ECO:0000256" key="7">
    <source>
        <dbReference type="ARBA" id="ARBA00022989"/>
    </source>
</evidence>
<sequence>MEHGWLRVRKQLGAVPTGWLWDTRRPCPGGPTRATRSLWRCTLQKWALLTVGALGLCYLLSPTTSPWSRTAPSPAPTSAAASSPPPALPSVAPCVANASVQNISGFAELPEQSRDFMLYQHCRAFPQLLDVPGKCGGPAGSSNVFLLLAIKSSPANYERREAIRKTWGQQRTLEGAQIRRVFLVGVAPGAWDAAKLNRLLWHEQREHHDVLQWDFRDTFFNLTLKLLLFHNWLRERCPGARFVFNGDDDVFVNTDNVVSFTRGVPSERHLLAGQVLANTGPIRNPASKYFVPTQLMPSELYPPYCSGGGVLMSAFTARAIHRAAQHIALFPIDDVYVGMCLERAGLAPITHDGIRPWGIYVPSSSDPQDPCYYRQLLVVHRFAPYEMAMMWQAIHEPQLRCGRKVRVF</sequence>
<comment type="subcellular location">
    <subcellularLocation>
        <location evidence="1 12">Golgi apparatus membrane</location>
        <topology evidence="1 12">Single-pass type II membrane protein</topology>
    </subcellularLocation>
</comment>
<evidence type="ECO:0000256" key="11">
    <source>
        <dbReference type="ARBA" id="ARBA00043952"/>
    </source>
</evidence>
<dbReference type="Ensembl" id="ENSPSTT00000016273.1">
    <property type="protein sequence ID" value="ENSPSTP00000015517.1"/>
    <property type="gene ID" value="ENSPSTG00000011004.1"/>
</dbReference>
<dbReference type="GO" id="GO:0016266">
    <property type="term" value="P:protein O-linked glycosylation via N-acetyl-galactosamine"/>
    <property type="evidence" value="ECO:0007669"/>
    <property type="project" value="UniProtKB-ARBA"/>
</dbReference>
<dbReference type="PANTHER" id="PTHR11214:SF23">
    <property type="entry name" value="N-ACETYLLACTOSAMINIDE BETA-1,3-N-ACETYLGLUCOSAMINYLTRANSFERASE 3"/>
    <property type="match status" value="1"/>
</dbReference>
<organism evidence="13 14">
    <name type="scientific">Pavo cristatus</name>
    <name type="common">Indian peafowl</name>
    <name type="synonym">Blue peafowl</name>
    <dbReference type="NCBI Taxonomy" id="9049"/>
    <lineage>
        <taxon>Eukaryota</taxon>
        <taxon>Metazoa</taxon>
        <taxon>Chordata</taxon>
        <taxon>Craniata</taxon>
        <taxon>Vertebrata</taxon>
        <taxon>Euteleostomi</taxon>
        <taxon>Archelosauria</taxon>
        <taxon>Archosauria</taxon>
        <taxon>Dinosauria</taxon>
        <taxon>Saurischia</taxon>
        <taxon>Theropoda</taxon>
        <taxon>Coelurosauria</taxon>
        <taxon>Aves</taxon>
        <taxon>Neognathae</taxon>
        <taxon>Galloanserae</taxon>
        <taxon>Galliformes</taxon>
        <taxon>Phasianidae</taxon>
        <taxon>Phasianinae</taxon>
        <taxon>Pavo</taxon>
    </lineage>
</organism>
<keyword evidence="14" id="KW-1185">Reference proteome</keyword>
<evidence type="ECO:0000256" key="5">
    <source>
        <dbReference type="ARBA" id="ARBA00022692"/>
    </source>
</evidence>
<accession>A0A8C9FGJ9</accession>
<evidence type="ECO:0000313" key="13">
    <source>
        <dbReference type="Ensembl" id="ENSPSTP00000015517.1"/>
    </source>
</evidence>
<keyword evidence="3 12" id="KW-0328">Glycosyltransferase</keyword>
<evidence type="ECO:0000256" key="10">
    <source>
        <dbReference type="ARBA" id="ARBA00023180"/>
    </source>
</evidence>
<keyword evidence="6" id="KW-0735">Signal-anchor</keyword>
<evidence type="ECO:0000256" key="12">
    <source>
        <dbReference type="RuleBase" id="RU363063"/>
    </source>
</evidence>
<dbReference type="Proteomes" id="UP000694428">
    <property type="component" value="Unplaced"/>
</dbReference>
<evidence type="ECO:0000256" key="2">
    <source>
        <dbReference type="ARBA" id="ARBA00008661"/>
    </source>
</evidence>
<evidence type="ECO:0000256" key="3">
    <source>
        <dbReference type="ARBA" id="ARBA00022676"/>
    </source>
</evidence>
<proteinExistence type="inferred from homology"/>
<dbReference type="InterPro" id="IPR002659">
    <property type="entry name" value="Glyco_trans_31"/>
</dbReference>
<dbReference type="Pfam" id="PF01762">
    <property type="entry name" value="Galactosyl_T"/>
    <property type="match status" value="1"/>
</dbReference>
<evidence type="ECO:0000313" key="14">
    <source>
        <dbReference type="Proteomes" id="UP000694428"/>
    </source>
</evidence>
<comment type="pathway">
    <text evidence="11">Protein modification.</text>
</comment>
<reference evidence="13" key="2">
    <citation type="submission" date="2025-09" db="UniProtKB">
        <authorList>
            <consortium name="Ensembl"/>
        </authorList>
    </citation>
    <scope>IDENTIFICATION</scope>
</reference>
<name>A0A8C9FGJ9_PAVCR</name>
<dbReference type="EC" id="2.4.1.-" evidence="12"/>
<evidence type="ECO:0000256" key="6">
    <source>
        <dbReference type="ARBA" id="ARBA00022968"/>
    </source>
</evidence>
<comment type="similarity">
    <text evidence="2 12">Belongs to the glycosyltransferase 31 family.</text>
</comment>